<keyword evidence="1" id="KW-0862">Zinc</keyword>
<sequence length="821" mass="93401">MSSQKLSSIKIPPFNKEHYSLWKKKMLLFIKASNPMYLDILKHGPFIPMIEIGETTNGTEIVPAKHVPKDPSKYTDPEKEKVALDGHLQLIICESMDFNMYGTVAHCTSAKKMWDLIDVLCEGTTEVRKNKKQILVSQYEAFMAQPKEGITEVFERFNKLINELKLYDKHYETEELNMKFSLTLPDHLEPRISSLKERDLAKIGFDVLYGVLKTYELELFQKRSIQAKQGLVANTSCALIVDNLGQRMDSLKISQVKIEELESDDTSDETQVVYDLPEEDEFYSIDELDKMENKSFSYMARRYPNIRFKRKQPFKSRFNSGNAGGSGSSNSFNKGKGIAGAVKGGYKSGSVDRSKIRCYNCNELGHFATECKKPKQVKKDKAYLELEAKYEALLKKLQGKAFIAEGKCWDDSDEEEEQEYSNYALMAFSDDGDSSQVPILTSLDMTPLQYKQTVEDMSTEMFNIHTSMLAANEEIDRLTTRNLELTEKNEELELMVVNLDGLKKEVEYLKNKVICAEQIEKALREQIAETELKLRSFKNSSELIQTYHKEHTEDSKVGVGFDYENDKGRKKAKGKGKESFTNKNAPTILSSVEQPIFKKSVVEFDEELLIIKQQLLEEDEAAKDTSSSPESVSQKETKDNLVKSPKAKKEVVKKKKQNRNGKVGVNKGNNYAYVPNAPRKQCQKCLSVNHLTHKCNKQVNVEVDNLSNHSASINSSHDSFCGKPNCMTCYVTVIANCLSLKHKLDYAQSSESHTHMHTHRTGSPIRIERVNTSCEPKSVNSKATNNMKYPTVMNSTYDRRIVNKNVSKSTGPYHVWVPKTT</sequence>
<keyword evidence="6" id="KW-1185">Reference proteome</keyword>
<dbReference type="EMBL" id="JAUIZM010000006">
    <property type="protein sequence ID" value="KAK1379162.1"/>
    <property type="molecule type" value="Genomic_DNA"/>
</dbReference>
<dbReference type="Gene3D" id="4.10.60.10">
    <property type="entry name" value="Zinc finger, CCHC-type"/>
    <property type="match status" value="1"/>
</dbReference>
<dbReference type="GO" id="GO:0003676">
    <property type="term" value="F:nucleic acid binding"/>
    <property type="evidence" value="ECO:0007669"/>
    <property type="project" value="InterPro"/>
</dbReference>
<evidence type="ECO:0000313" key="6">
    <source>
        <dbReference type="Proteomes" id="UP001237642"/>
    </source>
</evidence>
<keyword evidence="1" id="KW-0863">Zinc-finger</keyword>
<dbReference type="PROSITE" id="PS50158">
    <property type="entry name" value="ZF_CCHC"/>
    <property type="match status" value="1"/>
</dbReference>
<dbReference type="PANTHER" id="PTHR34676">
    <property type="entry name" value="DUF4219 DOMAIN-CONTAINING PROTEIN-RELATED"/>
    <property type="match status" value="1"/>
</dbReference>
<comment type="caution">
    <text evidence="5">The sequence shown here is derived from an EMBL/GenBank/DDBJ whole genome shotgun (WGS) entry which is preliminary data.</text>
</comment>
<organism evidence="5 6">
    <name type="scientific">Heracleum sosnowskyi</name>
    <dbReference type="NCBI Taxonomy" id="360622"/>
    <lineage>
        <taxon>Eukaryota</taxon>
        <taxon>Viridiplantae</taxon>
        <taxon>Streptophyta</taxon>
        <taxon>Embryophyta</taxon>
        <taxon>Tracheophyta</taxon>
        <taxon>Spermatophyta</taxon>
        <taxon>Magnoliopsida</taxon>
        <taxon>eudicotyledons</taxon>
        <taxon>Gunneridae</taxon>
        <taxon>Pentapetalae</taxon>
        <taxon>asterids</taxon>
        <taxon>campanulids</taxon>
        <taxon>Apiales</taxon>
        <taxon>Apiaceae</taxon>
        <taxon>Apioideae</taxon>
        <taxon>apioid superclade</taxon>
        <taxon>Tordylieae</taxon>
        <taxon>Tordyliinae</taxon>
        <taxon>Heracleum</taxon>
    </lineage>
</organism>
<keyword evidence="1" id="KW-0479">Metal-binding</keyword>
<dbReference type="Pfam" id="PF13917">
    <property type="entry name" value="zf-CCHC_3"/>
    <property type="match status" value="1"/>
</dbReference>
<dbReference type="InterPro" id="IPR001878">
    <property type="entry name" value="Znf_CCHC"/>
</dbReference>
<evidence type="ECO:0000259" key="4">
    <source>
        <dbReference type="PROSITE" id="PS50158"/>
    </source>
</evidence>
<reference evidence="5" key="1">
    <citation type="submission" date="2023-02" db="EMBL/GenBank/DDBJ databases">
        <title>Genome of toxic invasive species Heracleum sosnowskyi carries increased number of genes despite the absence of recent whole-genome duplications.</title>
        <authorList>
            <person name="Schelkunov M."/>
            <person name="Shtratnikova V."/>
            <person name="Makarenko M."/>
            <person name="Klepikova A."/>
            <person name="Omelchenko D."/>
            <person name="Novikova G."/>
            <person name="Obukhova E."/>
            <person name="Bogdanov V."/>
            <person name="Penin A."/>
            <person name="Logacheva M."/>
        </authorList>
    </citation>
    <scope>NUCLEOTIDE SEQUENCE</scope>
    <source>
        <strain evidence="5">Hsosn_3</strain>
        <tissue evidence="5">Leaf</tissue>
    </source>
</reference>
<evidence type="ECO:0000256" key="2">
    <source>
        <dbReference type="SAM" id="Coils"/>
    </source>
</evidence>
<dbReference type="SMART" id="SM00343">
    <property type="entry name" value="ZnF_C2HC"/>
    <property type="match status" value="2"/>
</dbReference>
<protein>
    <recommendedName>
        <fullName evidence="4">CCHC-type domain-containing protein</fullName>
    </recommendedName>
</protein>
<dbReference type="PANTHER" id="PTHR34676:SF17">
    <property type="entry name" value="OS06G0684500 PROTEIN"/>
    <property type="match status" value="1"/>
</dbReference>
<evidence type="ECO:0000256" key="1">
    <source>
        <dbReference type="PROSITE-ProRule" id="PRU00047"/>
    </source>
</evidence>
<name>A0AAD8I4S0_9APIA</name>
<evidence type="ECO:0000256" key="3">
    <source>
        <dbReference type="SAM" id="MobiDB-lite"/>
    </source>
</evidence>
<dbReference type="GO" id="GO:0008270">
    <property type="term" value="F:zinc ion binding"/>
    <property type="evidence" value="ECO:0007669"/>
    <property type="project" value="UniProtKB-KW"/>
</dbReference>
<gene>
    <name evidence="5" type="ORF">POM88_025906</name>
</gene>
<dbReference type="Proteomes" id="UP001237642">
    <property type="component" value="Unassembled WGS sequence"/>
</dbReference>
<feature type="compositionally biased region" description="Low complexity" evidence="3">
    <location>
        <begin position="660"/>
        <end position="670"/>
    </location>
</feature>
<feature type="coiled-coil region" evidence="2">
    <location>
        <begin position="468"/>
        <end position="540"/>
    </location>
</feature>
<dbReference type="InterPro" id="IPR036875">
    <property type="entry name" value="Znf_CCHC_sf"/>
</dbReference>
<feature type="region of interest" description="Disordered" evidence="3">
    <location>
        <begin position="558"/>
        <end position="582"/>
    </location>
</feature>
<dbReference type="AlphaFoldDB" id="A0AAD8I4S0"/>
<dbReference type="Pfam" id="PF14223">
    <property type="entry name" value="Retrotran_gag_2"/>
    <property type="match status" value="1"/>
</dbReference>
<feature type="region of interest" description="Disordered" evidence="3">
    <location>
        <begin position="619"/>
        <end position="670"/>
    </location>
</feature>
<keyword evidence="2" id="KW-0175">Coiled coil</keyword>
<proteinExistence type="predicted"/>
<dbReference type="SUPFAM" id="SSF57756">
    <property type="entry name" value="Retrovirus zinc finger-like domains"/>
    <property type="match status" value="1"/>
</dbReference>
<reference evidence="5" key="2">
    <citation type="submission" date="2023-05" db="EMBL/GenBank/DDBJ databases">
        <authorList>
            <person name="Schelkunov M.I."/>
        </authorList>
    </citation>
    <scope>NUCLEOTIDE SEQUENCE</scope>
    <source>
        <strain evidence="5">Hsosn_3</strain>
        <tissue evidence="5">Leaf</tissue>
    </source>
</reference>
<dbReference type="Pfam" id="PF00098">
    <property type="entry name" value="zf-CCHC"/>
    <property type="match status" value="1"/>
</dbReference>
<feature type="domain" description="CCHC-type" evidence="4">
    <location>
        <begin position="357"/>
        <end position="373"/>
    </location>
</feature>
<accession>A0AAD8I4S0</accession>
<evidence type="ECO:0000313" key="5">
    <source>
        <dbReference type="EMBL" id="KAK1379162.1"/>
    </source>
</evidence>